<organism evidence="1 2">
    <name type="scientific">Pyrococcus kukulkanii</name>
    <dbReference type="NCBI Taxonomy" id="1609559"/>
    <lineage>
        <taxon>Archaea</taxon>
        <taxon>Methanobacteriati</taxon>
        <taxon>Methanobacteriota</taxon>
        <taxon>Thermococci</taxon>
        <taxon>Thermococcales</taxon>
        <taxon>Thermococcaceae</taxon>
        <taxon>Pyrococcus</taxon>
    </lineage>
</organism>
<proteinExistence type="predicted"/>
<comment type="caution">
    <text evidence="1">The sequence shown here is derived from an EMBL/GenBank/DDBJ whole genome shotgun (WGS) entry which is preliminary data.</text>
</comment>
<reference evidence="1 2" key="1">
    <citation type="submission" date="2023-03" db="EMBL/GenBank/DDBJ databases">
        <title>Speciation in Pyrococcus: adaptation to high temperature as a mechanism.</title>
        <authorList>
            <person name="Gu J."/>
        </authorList>
    </citation>
    <scope>NUCLEOTIDE SEQUENCE [LARGE SCALE GENOMIC DNA]</scope>
    <source>
        <strain evidence="1 2">LMOA34</strain>
    </source>
</reference>
<evidence type="ECO:0008006" key="3">
    <source>
        <dbReference type="Google" id="ProtNLM"/>
    </source>
</evidence>
<gene>
    <name evidence="1" type="ORF">P8X34_00225</name>
</gene>
<dbReference type="EMBL" id="JARRIG010000001">
    <property type="protein sequence ID" value="MFA4803190.1"/>
    <property type="molecule type" value="Genomic_DNA"/>
</dbReference>
<accession>A0ABV4T0E9</accession>
<evidence type="ECO:0000313" key="1">
    <source>
        <dbReference type="EMBL" id="MFA4803190.1"/>
    </source>
</evidence>
<protein>
    <recommendedName>
        <fullName evidence="3">Knr4/Smi1-like domain-containing protein</fullName>
    </recommendedName>
</protein>
<sequence length="360" mass="41616">MEATWFLEFSLDHPLDMLLELSKTGNLSEYYVSWEDGGIGLWADYTGLFNADVSLTEAIHELSLLNLYLLGEKSEVPRGRVKDDLFRRALAGDKFETFLEEHPVVGLGSYDPMIDLHIVKEGEKLYILSLDWYGSHQEVFCEVNLDDWLETTSKLSLMVLRDFEKMLKTLKRFAVVNAQEVICKLKKDVMKVLDYYPVDVDSLPPAYAPWDVEEVCKVASKFLKLGNPEMAAEVLRTLENENHFRWAVWRIPGDVKELERLYEFVPVKVLRTRLAYLHALEGRVDDALKFAEDDRDLHAICLALVNTSKYEEAIRIAKKIKNKWLKGEILLKTFFYAPNLKDRILEHAPEHVKVFIGLKS</sequence>
<dbReference type="RefSeq" id="WP_372822966.1">
    <property type="nucleotide sequence ID" value="NZ_JARRIF010000001.1"/>
</dbReference>
<name>A0ABV4T0E9_9EURY</name>
<dbReference type="Proteomes" id="UP001571980">
    <property type="component" value="Unassembled WGS sequence"/>
</dbReference>
<keyword evidence="2" id="KW-1185">Reference proteome</keyword>
<evidence type="ECO:0000313" key="2">
    <source>
        <dbReference type="Proteomes" id="UP001571980"/>
    </source>
</evidence>